<keyword evidence="9 12" id="KW-0328">Glycosyltransferase</keyword>
<evidence type="ECO:0000256" key="8">
    <source>
        <dbReference type="ARBA" id="ARBA00022490"/>
    </source>
</evidence>
<dbReference type="NCBIfam" id="NF002634">
    <property type="entry name" value="PRK02304.1-3"/>
    <property type="match status" value="1"/>
</dbReference>
<dbReference type="PANTHER" id="PTHR32315">
    <property type="entry name" value="ADENINE PHOSPHORIBOSYLTRANSFERASE"/>
    <property type="match status" value="1"/>
</dbReference>
<keyword evidence="15" id="KW-1185">Reference proteome</keyword>
<evidence type="ECO:0000313" key="15">
    <source>
        <dbReference type="Proteomes" id="UP000035553"/>
    </source>
</evidence>
<evidence type="ECO:0000256" key="4">
    <source>
        <dbReference type="ARBA" id="ARBA00004659"/>
    </source>
</evidence>
<dbReference type="GO" id="GO:0002055">
    <property type="term" value="F:adenine binding"/>
    <property type="evidence" value="ECO:0007669"/>
    <property type="project" value="TreeGrafter"/>
</dbReference>
<organism evidence="14 15">
    <name type="scientific">Sporolactobacillus inulinus CASD</name>
    <dbReference type="NCBI Taxonomy" id="1069536"/>
    <lineage>
        <taxon>Bacteria</taxon>
        <taxon>Bacillati</taxon>
        <taxon>Bacillota</taxon>
        <taxon>Bacilli</taxon>
        <taxon>Bacillales</taxon>
        <taxon>Sporolactobacillaceae</taxon>
        <taxon>Sporolactobacillus</taxon>
    </lineage>
</organism>
<name>A0A0U1QP48_9BACL</name>
<dbReference type="Proteomes" id="UP000035553">
    <property type="component" value="Unassembled WGS sequence"/>
</dbReference>
<dbReference type="PANTHER" id="PTHR32315:SF3">
    <property type="entry name" value="ADENINE PHOSPHORIBOSYLTRANSFERASE"/>
    <property type="match status" value="1"/>
</dbReference>
<dbReference type="InterPro" id="IPR000836">
    <property type="entry name" value="PRTase_dom"/>
</dbReference>
<evidence type="ECO:0000256" key="9">
    <source>
        <dbReference type="ARBA" id="ARBA00022676"/>
    </source>
</evidence>
<evidence type="ECO:0000256" key="10">
    <source>
        <dbReference type="ARBA" id="ARBA00022679"/>
    </source>
</evidence>
<evidence type="ECO:0000256" key="5">
    <source>
        <dbReference type="ARBA" id="ARBA00008391"/>
    </source>
</evidence>
<gene>
    <name evidence="12" type="primary">apt</name>
    <name evidence="14" type="ORF">SINU_07370</name>
</gene>
<sequence>MDYAKYIKSVMDFPTKGINFRDITSLLEEGPVYRAAINDLAAFAESKNAEIVVGPEARGFVIGGPVAYSLGIGFVPVRKPGKLPREVATVSYKKEYGIDTLCIHKDSIKPGQRVLVTDDLLATGGTIEATIQLVEQLGGVVVGVAFLIELTGLGGSKLLKDYDVLSLINY</sequence>
<dbReference type="RefSeq" id="WP_010024278.1">
    <property type="nucleotide sequence ID" value="NZ_AFVQ02000088.1"/>
</dbReference>
<accession>A0A0U1QP48</accession>
<dbReference type="CDD" id="cd06223">
    <property type="entry name" value="PRTases_typeI"/>
    <property type="match status" value="1"/>
</dbReference>
<protein>
    <recommendedName>
        <fullName evidence="7 12">Adenine phosphoribosyltransferase</fullName>
        <shortName evidence="12">APRT</shortName>
        <ecNumber evidence="7 12">2.4.2.7</ecNumber>
    </recommendedName>
</protein>
<comment type="pathway">
    <text evidence="4 12">Purine metabolism; AMP biosynthesis via salvage pathway; AMP from adenine: step 1/1.</text>
</comment>
<evidence type="ECO:0000256" key="11">
    <source>
        <dbReference type="ARBA" id="ARBA00022726"/>
    </source>
</evidence>
<comment type="subcellular location">
    <subcellularLocation>
        <location evidence="3 12">Cytoplasm</location>
    </subcellularLocation>
</comment>
<dbReference type="GO" id="GO:0003999">
    <property type="term" value="F:adenine phosphoribosyltransferase activity"/>
    <property type="evidence" value="ECO:0007669"/>
    <property type="project" value="UniProtKB-UniRule"/>
</dbReference>
<dbReference type="FunFam" id="3.40.50.2020:FF:000004">
    <property type="entry name" value="Adenine phosphoribosyltransferase"/>
    <property type="match status" value="1"/>
</dbReference>
<keyword evidence="10 12" id="KW-0808">Transferase</keyword>
<proteinExistence type="inferred from homology"/>
<dbReference type="AlphaFoldDB" id="A0A0U1QP48"/>
<reference evidence="14 15" key="1">
    <citation type="journal article" date="2011" name="J. Bacteriol.">
        <title>Draft genome sequence of Sporolactobacillus inulinus strain CASD, an efficient D-lactic acid-producing bacterium with high-concentration lactate tolerance capability.</title>
        <authorList>
            <person name="Yu B."/>
            <person name="Su F."/>
            <person name="Wang L."/>
            <person name="Xu K."/>
            <person name="Zhao B."/>
            <person name="Xu P."/>
        </authorList>
    </citation>
    <scope>NUCLEOTIDE SEQUENCE [LARGE SCALE GENOMIC DNA]</scope>
    <source>
        <strain evidence="14 15">CASD</strain>
    </source>
</reference>
<dbReference type="EC" id="2.4.2.7" evidence="7 12"/>
<dbReference type="NCBIfam" id="NF002636">
    <property type="entry name" value="PRK02304.1-5"/>
    <property type="match status" value="1"/>
</dbReference>
<dbReference type="Gene3D" id="3.40.50.2020">
    <property type="match status" value="1"/>
</dbReference>
<keyword evidence="11 12" id="KW-0660">Purine salvage</keyword>
<dbReference type="GO" id="GO:0016208">
    <property type="term" value="F:AMP binding"/>
    <property type="evidence" value="ECO:0007669"/>
    <property type="project" value="TreeGrafter"/>
</dbReference>
<dbReference type="HAMAP" id="MF_00004">
    <property type="entry name" value="Aden_phosphoribosyltr"/>
    <property type="match status" value="1"/>
</dbReference>
<dbReference type="NCBIfam" id="NF002633">
    <property type="entry name" value="PRK02304.1-2"/>
    <property type="match status" value="1"/>
</dbReference>
<evidence type="ECO:0000256" key="7">
    <source>
        <dbReference type="ARBA" id="ARBA00011893"/>
    </source>
</evidence>
<comment type="subunit">
    <text evidence="6 12">Homodimer.</text>
</comment>
<evidence type="ECO:0000256" key="1">
    <source>
        <dbReference type="ARBA" id="ARBA00000868"/>
    </source>
</evidence>
<dbReference type="GO" id="GO:0006166">
    <property type="term" value="P:purine ribonucleoside salvage"/>
    <property type="evidence" value="ECO:0007669"/>
    <property type="project" value="UniProtKB-UniRule"/>
</dbReference>
<comment type="function">
    <text evidence="2 12">Catalyzes a salvage reaction resulting in the formation of AMP, that is energically less costly than de novo synthesis.</text>
</comment>
<keyword evidence="8 12" id="KW-0963">Cytoplasm</keyword>
<dbReference type="OrthoDB" id="9803963at2"/>
<dbReference type="GO" id="GO:0044209">
    <property type="term" value="P:AMP salvage"/>
    <property type="evidence" value="ECO:0007669"/>
    <property type="project" value="UniProtKB-UniRule"/>
</dbReference>
<feature type="domain" description="Phosphoribosyltransferase" evidence="13">
    <location>
        <begin position="34"/>
        <end position="149"/>
    </location>
</feature>
<dbReference type="SUPFAM" id="SSF53271">
    <property type="entry name" value="PRTase-like"/>
    <property type="match status" value="1"/>
</dbReference>
<dbReference type="InterPro" id="IPR029057">
    <property type="entry name" value="PRTase-like"/>
</dbReference>
<evidence type="ECO:0000313" key="14">
    <source>
        <dbReference type="EMBL" id="KLI02571.1"/>
    </source>
</evidence>
<dbReference type="InterPro" id="IPR005764">
    <property type="entry name" value="Ade_phspho_trans"/>
</dbReference>
<dbReference type="InterPro" id="IPR050054">
    <property type="entry name" value="UPRTase/APRTase"/>
</dbReference>
<dbReference type="GO" id="GO:0006168">
    <property type="term" value="P:adenine salvage"/>
    <property type="evidence" value="ECO:0007669"/>
    <property type="project" value="InterPro"/>
</dbReference>
<evidence type="ECO:0000256" key="6">
    <source>
        <dbReference type="ARBA" id="ARBA00011738"/>
    </source>
</evidence>
<evidence type="ECO:0000259" key="13">
    <source>
        <dbReference type="Pfam" id="PF00156"/>
    </source>
</evidence>
<evidence type="ECO:0000256" key="3">
    <source>
        <dbReference type="ARBA" id="ARBA00004496"/>
    </source>
</evidence>
<evidence type="ECO:0000256" key="2">
    <source>
        <dbReference type="ARBA" id="ARBA00003968"/>
    </source>
</evidence>
<dbReference type="EMBL" id="AFVQ02000088">
    <property type="protein sequence ID" value="KLI02571.1"/>
    <property type="molecule type" value="Genomic_DNA"/>
</dbReference>
<comment type="caution">
    <text evidence="14">The sequence shown here is derived from an EMBL/GenBank/DDBJ whole genome shotgun (WGS) entry which is preliminary data.</text>
</comment>
<comment type="similarity">
    <text evidence="5 12">Belongs to the purine/pyrimidine phosphoribosyltransferase family.</text>
</comment>
<dbReference type="GO" id="GO:0005737">
    <property type="term" value="C:cytoplasm"/>
    <property type="evidence" value="ECO:0007669"/>
    <property type="project" value="UniProtKB-SubCell"/>
</dbReference>
<evidence type="ECO:0000256" key="12">
    <source>
        <dbReference type="HAMAP-Rule" id="MF_00004"/>
    </source>
</evidence>
<dbReference type="NCBIfam" id="TIGR01090">
    <property type="entry name" value="apt"/>
    <property type="match status" value="1"/>
</dbReference>
<dbReference type="UniPathway" id="UPA00588">
    <property type="reaction ID" value="UER00646"/>
</dbReference>
<dbReference type="STRING" id="1069536.SINU_07370"/>
<dbReference type="Pfam" id="PF00156">
    <property type="entry name" value="Pribosyltran"/>
    <property type="match status" value="1"/>
</dbReference>
<comment type="catalytic activity">
    <reaction evidence="1 12">
        <text>AMP + diphosphate = 5-phospho-alpha-D-ribose 1-diphosphate + adenine</text>
        <dbReference type="Rhea" id="RHEA:16609"/>
        <dbReference type="ChEBI" id="CHEBI:16708"/>
        <dbReference type="ChEBI" id="CHEBI:33019"/>
        <dbReference type="ChEBI" id="CHEBI:58017"/>
        <dbReference type="ChEBI" id="CHEBI:456215"/>
        <dbReference type="EC" id="2.4.2.7"/>
    </reaction>
</comment>